<evidence type="ECO:0000313" key="7">
    <source>
        <dbReference type="Proteomes" id="UP000887581"/>
    </source>
</evidence>
<feature type="domain" description="C2H2-type" evidence="6">
    <location>
        <begin position="245"/>
        <end position="268"/>
    </location>
</feature>
<dbReference type="GO" id="GO:0008270">
    <property type="term" value="F:zinc ion binding"/>
    <property type="evidence" value="ECO:0007669"/>
    <property type="project" value="UniProtKB-KW"/>
</dbReference>
<evidence type="ECO:0000256" key="2">
    <source>
        <dbReference type="ARBA" id="ARBA00022737"/>
    </source>
</evidence>
<dbReference type="AlphaFoldDB" id="A0A915PTH8"/>
<keyword evidence="3 5" id="KW-0863">Zinc-finger</keyword>
<dbReference type="PANTHER" id="PTHR24379:SF121">
    <property type="entry name" value="C2H2-TYPE DOMAIN-CONTAINING PROTEIN"/>
    <property type="match status" value="1"/>
</dbReference>
<evidence type="ECO:0000256" key="3">
    <source>
        <dbReference type="ARBA" id="ARBA00022771"/>
    </source>
</evidence>
<dbReference type="WBParaSite" id="sdigi.contig30.g2238.t1">
    <property type="protein sequence ID" value="sdigi.contig30.g2238.t1"/>
    <property type="gene ID" value="sdigi.contig30.g2238"/>
</dbReference>
<feature type="domain" description="C2H2-type" evidence="6">
    <location>
        <begin position="281"/>
        <end position="311"/>
    </location>
</feature>
<dbReference type="SUPFAM" id="SSF57667">
    <property type="entry name" value="beta-beta-alpha zinc fingers"/>
    <property type="match status" value="2"/>
</dbReference>
<evidence type="ECO:0000259" key="6">
    <source>
        <dbReference type="PROSITE" id="PS50157"/>
    </source>
</evidence>
<sequence length="365" mass="41849">MSRVTKRQKANVKKVERKHSCPSCDARFPFPNKLRLHINSNHSLANICELCPERFNRFNELRTHMRRAHQIIHKCHLCAYSSSVKAEVKKHVIKCHENGVRCTVDGCNATVAYNRLRRHISEFHPNDIKSQIRMVVDNQTIEDSSEPRSFCKGAVAVAPLHHSEAFAGSSLTVQHAKAVAEINSSNCCERIESAEESQIKLDNSGSNCLKDESVRVPLQIPGDLESEDQTTFRKMSFVCIEPGEYACQNCEKIFRDVHNFRRHWNRVHLRIYEERDQSKKYVCKVSRCTQRFSCPSKLQDHTLTAHNKDVLFECGTCKKKLTSRASFAVHLRRYHLVSIRDVPYGFMDETTTNSIVVPSAVHVNS</sequence>
<dbReference type="Gene3D" id="3.30.160.60">
    <property type="entry name" value="Classic Zinc Finger"/>
    <property type="match status" value="2"/>
</dbReference>
<evidence type="ECO:0000256" key="5">
    <source>
        <dbReference type="PROSITE-ProRule" id="PRU00042"/>
    </source>
</evidence>
<keyword evidence="1" id="KW-0479">Metal-binding</keyword>
<feature type="domain" description="C2H2-type" evidence="6">
    <location>
        <begin position="312"/>
        <end position="335"/>
    </location>
</feature>
<dbReference type="Pfam" id="PF12874">
    <property type="entry name" value="zf-met"/>
    <property type="match status" value="1"/>
</dbReference>
<evidence type="ECO:0000256" key="1">
    <source>
        <dbReference type="ARBA" id="ARBA00022723"/>
    </source>
</evidence>
<dbReference type="Pfam" id="PF00096">
    <property type="entry name" value="zf-C2H2"/>
    <property type="match status" value="2"/>
</dbReference>
<name>A0A915PTH8_9BILA</name>
<dbReference type="InterPro" id="IPR036236">
    <property type="entry name" value="Znf_C2H2_sf"/>
</dbReference>
<dbReference type="SMART" id="SM00355">
    <property type="entry name" value="ZnF_C2H2"/>
    <property type="match status" value="7"/>
</dbReference>
<keyword evidence="2" id="KW-0677">Repeat</keyword>
<reference evidence="8" key="1">
    <citation type="submission" date="2022-11" db="UniProtKB">
        <authorList>
            <consortium name="WormBaseParasite"/>
        </authorList>
    </citation>
    <scope>IDENTIFICATION</scope>
</reference>
<proteinExistence type="predicted"/>
<evidence type="ECO:0000256" key="4">
    <source>
        <dbReference type="ARBA" id="ARBA00022833"/>
    </source>
</evidence>
<organism evidence="7 8">
    <name type="scientific">Setaria digitata</name>
    <dbReference type="NCBI Taxonomy" id="48799"/>
    <lineage>
        <taxon>Eukaryota</taxon>
        <taxon>Metazoa</taxon>
        <taxon>Ecdysozoa</taxon>
        <taxon>Nematoda</taxon>
        <taxon>Chromadorea</taxon>
        <taxon>Rhabditida</taxon>
        <taxon>Spirurina</taxon>
        <taxon>Spiruromorpha</taxon>
        <taxon>Filarioidea</taxon>
        <taxon>Setariidae</taxon>
        <taxon>Setaria</taxon>
    </lineage>
</organism>
<keyword evidence="4" id="KW-0862">Zinc</keyword>
<dbReference type="InterPro" id="IPR013087">
    <property type="entry name" value="Znf_C2H2_type"/>
</dbReference>
<dbReference type="PROSITE" id="PS50157">
    <property type="entry name" value="ZINC_FINGER_C2H2_2"/>
    <property type="match status" value="4"/>
</dbReference>
<protein>
    <submittedName>
        <fullName evidence="8">C2H2-type domain-containing protein</fullName>
    </submittedName>
</protein>
<dbReference type="PROSITE" id="PS00028">
    <property type="entry name" value="ZINC_FINGER_C2H2_1"/>
    <property type="match status" value="5"/>
</dbReference>
<dbReference type="PANTHER" id="PTHR24379">
    <property type="entry name" value="KRAB AND ZINC FINGER DOMAIN-CONTAINING"/>
    <property type="match status" value="1"/>
</dbReference>
<accession>A0A915PTH8</accession>
<feature type="domain" description="C2H2-type" evidence="6">
    <location>
        <begin position="46"/>
        <end position="69"/>
    </location>
</feature>
<evidence type="ECO:0000313" key="8">
    <source>
        <dbReference type="WBParaSite" id="sdigi.contig30.g2238.t1"/>
    </source>
</evidence>
<dbReference type="Proteomes" id="UP000887581">
    <property type="component" value="Unplaced"/>
</dbReference>
<keyword evidence="7" id="KW-1185">Reference proteome</keyword>